<protein>
    <recommendedName>
        <fullName evidence="3">Phytanoyl-CoA dioxygenase</fullName>
    </recommendedName>
</protein>
<accession>A0A2V1P6G8</accession>
<name>A0A2V1P6G8_9RHOB</name>
<evidence type="ECO:0000313" key="2">
    <source>
        <dbReference type="Proteomes" id="UP000245293"/>
    </source>
</evidence>
<sequence length="238" mass="26737">MVDGRGYQVMRDLPGLRGWAEAARSVGEVLLDDQALRDRWLRHEKTWFVGVDVLPNDPDGSIGGVPFPQGLRGIWPGRWHKAQLSAIYRGYPGRDPGESDAAHRFRRDRCGAHVDGLHLEDGRRILREPHAFVLGISLSNVGQSPLVVWEGSHEIMRDALAGAAMGGDVTEAYKVARAEVFERCEMVPLHLRLGEAVLMHRLAVHGIAPWQGEGEDPRLMAYFRPQFAQARDWTERRP</sequence>
<dbReference type="EMBL" id="QETF01000005">
    <property type="protein sequence ID" value="PWG17390.1"/>
    <property type="molecule type" value="Genomic_DNA"/>
</dbReference>
<dbReference type="RefSeq" id="WP_109387758.1">
    <property type="nucleotide sequence ID" value="NZ_QETF01000005.1"/>
</dbReference>
<evidence type="ECO:0000313" key="1">
    <source>
        <dbReference type="EMBL" id="PWG17390.1"/>
    </source>
</evidence>
<dbReference type="SUPFAM" id="SSF51197">
    <property type="entry name" value="Clavaminate synthase-like"/>
    <property type="match status" value="1"/>
</dbReference>
<proteinExistence type="predicted"/>
<reference evidence="2" key="1">
    <citation type="submission" date="2018-05" db="EMBL/GenBank/DDBJ databases">
        <authorList>
            <person name="Du Z."/>
            <person name="Wang X."/>
        </authorList>
    </citation>
    <scope>NUCLEOTIDE SEQUENCE [LARGE SCALE GENOMIC DNA]</scope>
    <source>
        <strain evidence="2">WDS4C29</strain>
    </source>
</reference>
<dbReference type="OrthoDB" id="7345863at2"/>
<dbReference type="AlphaFoldDB" id="A0A2V1P6G8"/>
<gene>
    <name evidence="1" type="ORF">DFK10_06345</name>
</gene>
<evidence type="ECO:0008006" key="3">
    <source>
        <dbReference type="Google" id="ProtNLM"/>
    </source>
</evidence>
<organism evidence="1 2">
    <name type="scientific">Salibaculum griseiflavum</name>
    <dbReference type="NCBI Taxonomy" id="1914409"/>
    <lineage>
        <taxon>Bacteria</taxon>
        <taxon>Pseudomonadati</taxon>
        <taxon>Pseudomonadota</taxon>
        <taxon>Alphaproteobacteria</taxon>
        <taxon>Rhodobacterales</taxon>
        <taxon>Roseobacteraceae</taxon>
        <taxon>Salibaculum</taxon>
    </lineage>
</organism>
<keyword evidence="2" id="KW-1185">Reference proteome</keyword>
<comment type="caution">
    <text evidence="1">The sequence shown here is derived from an EMBL/GenBank/DDBJ whole genome shotgun (WGS) entry which is preliminary data.</text>
</comment>
<dbReference type="Gene3D" id="2.60.120.620">
    <property type="entry name" value="q2cbj1_9rhob like domain"/>
    <property type="match status" value="1"/>
</dbReference>
<dbReference type="Proteomes" id="UP000245293">
    <property type="component" value="Unassembled WGS sequence"/>
</dbReference>